<sequence length="575" mass="61334">MLPPLLPLLLLPLFPGPRVDSVPVGPGHRLPPAALREPQSQRTGPHPLAADHPQPEACGRRRPGEANVTWARGRIVGGSVAPPRSWPWLVALRLGGQAMCGGVIVGDAWVLTAAHCFSGVQNELSWTVALGDPPPGQHEEEMSVNRILVHPKFDPRTFHNDLALVQLQTPLSPSEWVQPVCLPEGSWELPEGTICAIAGWGAIYEEGPAAETVREARVPLLSLDTCRAALGPALLTATMFCAGYLAGGVDSCQGDSGGPLTCAVPGAPEREMLYGITSWGDGCGEPGKPGVYTRVAAFSDWVHRQMSAPPSSREPSCLELLTPDPQGVPAGDRTDLCSFYSRFCPDPPGGRACAQLAQEECQLRRRKCKLRSVAQTLLSLLRRAQDFFTRHLGLSVLARTLPRLTLWLLGHRWHPLQVLHGDTGTPFPSPHISQIWGMSCPGLDAAQKQLAALEDAQAWILKVPTNQLTMDFQEILVDLGSKTPAGLFRARVRVAVGSRTMVFLGLVGLEPTAFTRSLPGLLAQVLRGLGDAPPEGQGTSRAGFPSDAGKETGPSSNEAEGQLGRVAATGKEVGG</sequence>
<keyword evidence="2 11" id="KW-0732">Signal</keyword>
<keyword evidence="1 9" id="KW-0645">Protease</keyword>
<dbReference type="Pfam" id="PF00089">
    <property type="entry name" value="Trypsin"/>
    <property type="match status" value="1"/>
</dbReference>
<proteinExistence type="predicted"/>
<evidence type="ECO:0000256" key="11">
    <source>
        <dbReference type="SAM" id="SignalP"/>
    </source>
</evidence>
<feature type="signal peptide" evidence="11">
    <location>
        <begin position="1"/>
        <end position="21"/>
    </location>
</feature>
<protein>
    <recommendedName>
        <fullName evidence="8">Serine protease 56</fullName>
    </recommendedName>
</protein>
<dbReference type="Bgee" id="ENSOANG00000005505">
    <property type="expression patterns" value="Expressed in testis"/>
</dbReference>
<dbReference type="InterPro" id="IPR009003">
    <property type="entry name" value="Peptidase_S1_PA"/>
</dbReference>
<dbReference type="AlphaFoldDB" id="F6Y703"/>
<evidence type="ECO:0000256" key="8">
    <source>
        <dbReference type="ARBA" id="ARBA00073729"/>
    </source>
</evidence>
<feature type="region of interest" description="Disordered" evidence="10">
    <location>
        <begin position="529"/>
        <end position="575"/>
    </location>
</feature>
<dbReference type="PRINTS" id="PR00722">
    <property type="entry name" value="CHYMOTRYPSIN"/>
</dbReference>
<dbReference type="SMART" id="SM00020">
    <property type="entry name" value="Tryp_SPc"/>
    <property type="match status" value="1"/>
</dbReference>
<dbReference type="CDD" id="cd00190">
    <property type="entry name" value="Tryp_SPc"/>
    <property type="match status" value="1"/>
</dbReference>
<dbReference type="eggNOG" id="KOG3627">
    <property type="taxonomic scope" value="Eukaryota"/>
</dbReference>
<evidence type="ECO:0000313" key="13">
    <source>
        <dbReference type="Ensembl" id="ENSOANP00000027673.2"/>
    </source>
</evidence>
<dbReference type="GeneTree" id="ENSGT00940000157183"/>
<dbReference type="GO" id="GO:0004252">
    <property type="term" value="F:serine-type endopeptidase activity"/>
    <property type="evidence" value="ECO:0000318"/>
    <property type="project" value="GO_Central"/>
</dbReference>
<dbReference type="SUPFAM" id="SSF50494">
    <property type="entry name" value="Trypsin-like serine proteases"/>
    <property type="match status" value="1"/>
</dbReference>
<dbReference type="InterPro" id="IPR001314">
    <property type="entry name" value="Peptidase_S1A"/>
</dbReference>
<feature type="domain" description="Peptidase S1" evidence="12">
    <location>
        <begin position="75"/>
        <end position="307"/>
    </location>
</feature>
<evidence type="ECO:0000256" key="10">
    <source>
        <dbReference type="SAM" id="MobiDB-lite"/>
    </source>
</evidence>
<dbReference type="FunFam" id="2.40.10.10:FF:000081">
    <property type="entry name" value="Serine protease 56"/>
    <property type="match status" value="1"/>
</dbReference>
<keyword evidence="6" id="KW-0325">Glycoprotein</keyword>
<evidence type="ECO:0000259" key="12">
    <source>
        <dbReference type="PROSITE" id="PS50240"/>
    </source>
</evidence>
<evidence type="ECO:0000256" key="3">
    <source>
        <dbReference type="ARBA" id="ARBA00022801"/>
    </source>
</evidence>
<organism evidence="13 14">
    <name type="scientific">Ornithorhynchus anatinus</name>
    <name type="common">Duckbill platypus</name>
    <dbReference type="NCBI Taxonomy" id="9258"/>
    <lineage>
        <taxon>Eukaryota</taxon>
        <taxon>Metazoa</taxon>
        <taxon>Chordata</taxon>
        <taxon>Craniata</taxon>
        <taxon>Vertebrata</taxon>
        <taxon>Euteleostomi</taxon>
        <taxon>Mammalia</taxon>
        <taxon>Monotremata</taxon>
        <taxon>Ornithorhynchidae</taxon>
        <taxon>Ornithorhynchus</taxon>
    </lineage>
</organism>
<evidence type="ECO:0000256" key="4">
    <source>
        <dbReference type="ARBA" id="ARBA00022825"/>
    </source>
</evidence>
<name>F6Y703_ORNAN</name>
<reference evidence="13" key="2">
    <citation type="submission" date="2025-08" db="UniProtKB">
        <authorList>
            <consortium name="Ensembl"/>
        </authorList>
    </citation>
    <scope>IDENTIFICATION</scope>
    <source>
        <strain evidence="13">Glennie</strain>
    </source>
</reference>
<feature type="region of interest" description="Disordered" evidence="10">
    <location>
        <begin position="24"/>
        <end position="63"/>
    </location>
</feature>
<dbReference type="InterPro" id="IPR001254">
    <property type="entry name" value="Trypsin_dom"/>
</dbReference>
<dbReference type="InterPro" id="IPR018114">
    <property type="entry name" value="TRYPSIN_HIS"/>
</dbReference>
<evidence type="ECO:0000256" key="6">
    <source>
        <dbReference type="ARBA" id="ARBA00023180"/>
    </source>
</evidence>
<dbReference type="InterPro" id="IPR033116">
    <property type="entry name" value="TRYPSIN_SER"/>
</dbReference>
<evidence type="ECO:0000313" key="14">
    <source>
        <dbReference type="Proteomes" id="UP000002279"/>
    </source>
</evidence>
<dbReference type="PROSITE" id="PS50240">
    <property type="entry name" value="TRYPSIN_DOM"/>
    <property type="match status" value="1"/>
</dbReference>
<reference evidence="13 14" key="1">
    <citation type="journal article" date="2008" name="Nature">
        <title>Genome analysis of the platypus reveals unique signatures of evolution.</title>
        <authorList>
            <person name="Warren W.C."/>
            <person name="Hillier L.W."/>
            <person name="Marshall Graves J.A."/>
            <person name="Birney E."/>
            <person name="Ponting C.P."/>
            <person name="Grutzner F."/>
            <person name="Belov K."/>
            <person name="Miller W."/>
            <person name="Clarke L."/>
            <person name="Chinwalla A.T."/>
            <person name="Yang S.P."/>
            <person name="Heger A."/>
            <person name="Locke D.P."/>
            <person name="Miethke P."/>
            <person name="Waters P.D."/>
            <person name="Veyrunes F."/>
            <person name="Fulton L."/>
            <person name="Fulton B."/>
            <person name="Graves T."/>
            <person name="Wallis J."/>
            <person name="Puente X.S."/>
            <person name="Lopez-Otin C."/>
            <person name="Ordonez G.R."/>
            <person name="Eichler E.E."/>
            <person name="Chen L."/>
            <person name="Cheng Z."/>
            <person name="Deakin J.E."/>
            <person name="Alsop A."/>
            <person name="Thompson K."/>
            <person name="Kirby P."/>
            <person name="Papenfuss A.T."/>
            <person name="Wakefield M.J."/>
            <person name="Olender T."/>
            <person name="Lancet D."/>
            <person name="Huttley G.A."/>
            <person name="Smit A.F."/>
            <person name="Pask A."/>
            <person name="Temple-Smith P."/>
            <person name="Batzer M.A."/>
            <person name="Walker J.A."/>
            <person name="Konkel M.K."/>
            <person name="Harris R.S."/>
            <person name="Whittington C.M."/>
            <person name="Wong E.S."/>
            <person name="Gemmell N.J."/>
            <person name="Buschiazzo E."/>
            <person name="Vargas Jentzsch I.M."/>
            <person name="Merkel A."/>
            <person name="Schmitz J."/>
            <person name="Zemann A."/>
            <person name="Churakov G."/>
            <person name="Kriegs J.O."/>
            <person name="Brosius J."/>
            <person name="Murchison E.P."/>
            <person name="Sachidanandam R."/>
            <person name="Smith C."/>
            <person name="Hannon G.J."/>
            <person name="Tsend-Ayush E."/>
            <person name="McMillan D."/>
            <person name="Attenborough R."/>
            <person name="Rens W."/>
            <person name="Ferguson-Smith M."/>
            <person name="Lefevre C.M."/>
            <person name="Sharp J.A."/>
            <person name="Nicholas K.R."/>
            <person name="Ray D.A."/>
            <person name="Kube M."/>
            <person name="Reinhardt R."/>
            <person name="Pringle T.H."/>
            <person name="Taylor J."/>
            <person name="Jones R.C."/>
            <person name="Nixon B."/>
            <person name="Dacheux J.L."/>
            <person name="Niwa H."/>
            <person name="Sekita Y."/>
            <person name="Huang X."/>
            <person name="Stark A."/>
            <person name="Kheradpour P."/>
            <person name="Kellis M."/>
            <person name="Flicek P."/>
            <person name="Chen Y."/>
            <person name="Webber C."/>
            <person name="Hardison R."/>
            <person name="Nelson J."/>
            <person name="Hallsworth-Pepin K."/>
            <person name="Delehaunty K."/>
            <person name="Markovic C."/>
            <person name="Minx P."/>
            <person name="Feng Y."/>
            <person name="Kremitzki C."/>
            <person name="Mitreva M."/>
            <person name="Glasscock J."/>
            <person name="Wylie T."/>
            <person name="Wohldmann P."/>
            <person name="Thiru P."/>
            <person name="Nhan M.N."/>
            <person name="Pohl C.S."/>
            <person name="Smith S.M."/>
            <person name="Hou S."/>
            <person name="Nefedov M."/>
            <person name="de Jong P.J."/>
            <person name="Renfree M.B."/>
            <person name="Mardis E.R."/>
            <person name="Wilson R.K."/>
        </authorList>
    </citation>
    <scope>NUCLEOTIDE SEQUENCE [LARGE SCALE GENOMIC DNA]</scope>
    <source>
        <strain evidence="13 14">Glennie</strain>
    </source>
</reference>
<evidence type="ECO:0000256" key="2">
    <source>
        <dbReference type="ARBA" id="ARBA00022729"/>
    </source>
</evidence>
<dbReference type="FunCoup" id="F6Y703">
    <property type="interactions" value="280"/>
</dbReference>
<dbReference type="OMA" id="VMEIQHR"/>
<evidence type="ECO:0000256" key="5">
    <source>
        <dbReference type="ARBA" id="ARBA00023157"/>
    </source>
</evidence>
<dbReference type="Ensembl" id="ENSOANT00000031473.2">
    <property type="protein sequence ID" value="ENSOANP00000027673.2"/>
    <property type="gene ID" value="ENSOANG00000005505.4"/>
</dbReference>
<feature type="chain" id="PRO_5027858871" description="Serine protease 56" evidence="11">
    <location>
        <begin position="22"/>
        <end position="575"/>
    </location>
</feature>
<dbReference type="STRING" id="9258.ENSOANP00000027673"/>
<dbReference type="InterPro" id="IPR043504">
    <property type="entry name" value="Peptidase_S1_PA_chymotrypsin"/>
</dbReference>
<keyword evidence="5" id="KW-1015">Disulfide bond</keyword>
<comment type="function">
    <text evidence="7">Serine protease required during eye development.</text>
</comment>
<keyword evidence="4 9" id="KW-0720">Serine protease</keyword>
<evidence type="ECO:0000256" key="7">
    <source>
        <dbReference type="ARBA" id="ARBA00060315"/>
    </source>
</evidence>
<accession>F6Y703</accession>
<evidence type="ECO:0000256" key="9">
    <source>
        <dbReference type="RuleBase" id="RU363034"/>
    </source>
</evidence>
<dbReference type="Gene3D" id="2.40.10.10">
    <property type="entry name" value="Trypsin-like serine proteases"/>
    <property type="match status" value="1"/>
</dbReference>
<dbReference type="GO" id="GO:0043010">
    <property type="term" value="P:camera-type eye development"/>
    <property type="evidence" value="ECO:0007669"/>
    <property type="project" value="Ensembl"/>
</dbReference>
<dbReference type="PROSITE" id="PS00134">
    <property type="entry name" value="TRYPSIN_HIS"/>
    <property type="match status" value="1"/>
</dbReference>
<dbReference type="PROSITE" id="PS00135">
    <property type="entry name" value="TRYPSIN_SER"/>
    <property type="match status" value="1"/>
</dbReference>
<dbReference type="HOGENOM" id="CLU_034171_0_0_1"/>
<dbReference type="PANTHER" id="PTHR24252:SF10">
    <property type="entry name" value="SERINE PROTEASE 56"/>
    <property type="match status" value="1"/>
</dbReference>
<dbReference type="PANTHER" id="PTHR24252">
    <property type="entry name" value="ACROSIN-RELATED"/>
    <property type="match status" value="1"/>
</dbReference>
<dbReference type="InParanoid" id="F6Y703"/>
<evidence type="ECO:0000256" key="1">
    <source>
        <dbReference type="ARBA" id="ARBA00022670"/>
    </source>
</evidence>
<dbReference type="GO" id="GO:0005615">
    <property type="term" value="C:extracellular space"/>
    <property type="evidence" value="ECO:0000318"/>
    <property type="project" value="GO_Central"/>
</dbReference>
<keyword evidence="14" id="KW-1185">Reference proteome</keyword>
<gene>
    <name evidence="13" type="primary">PRSS56</name>
</gene>
<reference evidence="13" key="3">
    <citation type="submission" date="2025-09" db="UniProtKB">
        <authorList>
            <consortium name="Ensembl"/>
        </authorList>
    </citation>
    <scope>IDENTIFICATION</scope>
    <source>
        <strain evidence="13">Glennie</strain>
    </source>
</reference>
<dbReference type="GO" id="GO:0006508">
    <property type="term" value="P:proteolysis"/>
    <property type="evidence" value="ECO:0000318"/>
    <property type="project" value="GO_Central"/>
</dbReference>
<dbReference type="Proteomes" id="UP000002279">
    <property type="component" value="Chromosome 1"/>
</dbReference>
<keyword evidence="3 9" id="KW-0378">Hydrolase</keyword>
<dbReference type="GO" id="GO:0007596">
    <property type="term" value="P:blood coagulation"/>
    <property type="evidence" value="ECO:0000318"/>
    <property type="project" value="GO_Central"/>
</dbReference>